<reference evidence="2 3" key="1">
    <citation type="submission" date="2015-03" db="EMBL/GenBank/DDBJ databases">
        <authorList>
            <person name="Murphy D."/>
        </authorList>
    </citation>
    <scope>NUCLEOTIDE SEQUENCE [LARGE SCALE GENOMIC DNA]</scope>
    <source>
        <strain evidence="2 3">68/02</strain>
    </source>
</reference>
<organism evidence="2 3">
    <name type="scientific">Yersinia rohdei</name>
    <dbReference type="NCBI Taxonomy" id="29485"/>
    <lineage>
        <taxon>Bacteria</taxon>
        <taxon>Pseudomonadati</taxon>
        <taxon>Pseudomonadota</taxon>
        <taxon>Gammaproteobacteria</taxon>
        <taxon>Enterobacterales</taxon>
        <taxon>Yersiniaceae</taxon>
        <taxon>Yersinia</taxon>
    </lineage>
</organism>
<keyword evidence="1" id="KW-0812">Transmembrane</keyword>
<protein>
    <submittedName>
        <fullName evidence="2">Putative inner membrane protein</fullName>
    </submittedName>
</protein>
<keyword evidence="1" id="KW-1133">Transmembrane helix</keyword>
<sequence length="265" mass="29303">MDIYLNKKSRFVEYYQAMGMTSSEKLLRTARDVSRFVLRDGMLRMRFENEIKDFISEQMRIIKSANTEYDCKIAIDNLNKECGNLIEQDRMLKTKQAKTVVSIGLKKDRDAWGYVIQGVSIIVSGVTVIGGFTVIAGSVMSGNVIGVIGGATLVLHGLNGFQESVINLAKGTDSSTGFMQNGYVTTAEFLGFDKKVGILAYNIMSLGLSGYGMARMVLKPDSWRLFRYIPSDYVRNIKTMGYGSLAIEGTSNALSVKAINDNDNK</sequence>
<accession>A0A0U1HUP2</accession>
<evidence type="ECO:0000313" key="3">
    <source>
        <dbReference type="Proteomes" id="UP000042054"/>
    </source>
</evidence>
<dbReference type="InterPro" id="IPR025320">
    <property type="entry name" value="DUF4225"/>
</dbReference>
<gene>
    <name evidence="2" type="ORF">ERS008555_02708</name>
</gene>
<evidence type="ECO:0000313" key="2">
    <source>
        <dbReference type="EMBL" id="CQI92599.1"/>
    </source>
</evidence>
<dbReference type="Proteomes" id="UP000042054">
    <property type="component" value="Unassembled WGS sequence"/>
</dbReference>
<dbReference type="EMBL" id="CTKE01000013">
    <property type="protein sequence ID" value="CQI92599.1"/>
    <property type="molecule type" value="Genomic_DNA"/>
</dbReference>
<feature type="transmembrane region" description="Helical" evidence="1">
    <location>
        <begin position="198"/>
        <end position="218"/>
    </location>
</feature>
<name>A0A0U1HUP2_YERRO</name>
<feature type="transmembrane region" description="Helical" evidence="1">
    <location>
        <begin position="111"/>
        <end position="136"/>
    </location>
</feature>
<proteinExistence type="predicted"/>
<dbReference type="AlphaFoldDB" id="A0A0U1HUP2"/>
<dbReference type="RefSeq" id="WP_231586337.1">
    <property type="nucleotide sequence ID" value="NZ_CTKE01000013.1"/>
</dbReference>
<dbReference type="Pfam" id="PF13988">
    <property type="entry name" value="DUF4225"/>
    <property type="match status" value="1"/>
</dbReference>
<evidence type="ECO:0000256" key="1">
    <source>
        <dbReference type="SAM" id="Phobius"/>
    </source>
</evidence>
<keyword evidence="1" id="KW-0472">Membrane</keyword>